<dbReference type="KEGG" id="scu:SCE1572_37990"/>
<evidence type="ECO:0000313" key="4">
    <source>
        <dbReference type="EMBL" id="AGP39783.1"/>
    </source>
</evidence>
<feature type="transmembrane region" description="Helical" evidence="2">
    <location>
        <begin position="285"/>
        <end position="308"/>
    </location>
</feature>
<keyword evidence="2" id="KW-1133">Transmembrane helix</keyword>
<evidence type="ECO:0000256" key="3">
    <source>
        <dbReference type="SAM" id="SignalP"/>
    </source>
</evidence>
<evidence type="ECO:0000256" key="1">
    <source>
        <dbReference type="SAM" id="MobiDB-lite"/>
    </source>
</evidence>
<dbReference type="EMBL" id="CP003969">
    <property type="protein sequence ID" value="AGP39783.1"/>
    <property type="molecule type" value="Genomic_DNA"/>
</dbReference>
<feature type="region of interest" description="Disordered" evidence="1">
    <location>
        <begin position="180"/>
        <end position="227"/>
    </location>
</feature>
<feature type="chain" id="PRO_5004534102" description="PEGA domain-containing protein" evidence="3">
    <location>
        <begin position="32"/>
        <end position="336"/>
    </location>
</feature>
<dbReference type="Gene3D" id="1.25.40.10">
    <property type="entry name" value="Tetratricopeptide repeat domain"/>
    <property type="match status" value="1"/>
</dbReference>
<dbReference type="AlphaFoldDB" id="S4YAF5"/>
<evidence type="ECO:0000256" key="2">
    <source>
        <dbReference type="SAM" id="Phobius"/>
    </source>
</evidence>
<dbReference type="SUPFAM" id="SSF48452">
    <property type="entry name" value="TPR-like"/>
    <property type="match status" value="1"/>
</dbReference>
<protein>
    <recommendedName>
        <fullName evidence="6">PEGA domain-containing protein</fullName>
    </recommendedName>
</protein>
<keyword evidence="2" id="KW-0812">Transmembrane</keyword>
<dbReference type="OrthoDB" id="5508866at2"/>
<proteinExistence type="predicted"/>
<organism evidence="4 5">
    <name type="scientific">Sorangium cellulosum So0157-2</name>
    <dbReference type="NCBI Taxonomy" id="1254432"/>
    <lineage>
        <taxon>Bacteria</taxon>
        <taxon>Pseudomonadati</taxon>
        <taxon>Myxococcota</taxon>
        <taxon>Polyangia</taxon>
        <taxon>Polyangiales</taxon>
        <taxon>Polyangiaceae</taxon>
        <taxon>Sorangium</taxon>
    </lineage>
</organism>
<feature type="transmembrane region" description="Helical" evidence="2">
    <location>
        <begin position="232"/>
        <end position="255"/>
    </location>
</feature>
<evidence type="ECO:0000313" key="5">
    <source>
        <dbReference type="Proteomes" id="UP000014803"/>
    </source>
</evidence>
<dbReference type="STRING" id="1254432.SCE1572_37990"/>
<gene>
    <name evidence="4" type="ORF">SCE1572_37990</name>
</gene>
<dbReference type="Proteomes" id="UP000014803">
    <property type="component" value="Chromosome"/>
</dbReference>
<reference evidence="4 5" key="1">
    <citation type="journal article" date="2013" name="Sci. Rep.">
        <title>Extraordinary expansion of a Sorangium cellulosum genome from an alkaline milieu.</title>
        <authorList>
            <person name="Han K."/>
            <person name="Li Z.F."/>
            <person name="Peng R."/>
            <person name="Zhu L.P."/>
            <person name="Zhou T."/>
            <person name="Wang L.G."/>
            <person name="Li S.G."/>
            <person name="Zhang X.B."/>
            <person name="Hu W."/>
            <person name="Wu Z.H."/>
            <person name="Qin N."/>
            <person name="Li Y.Z."/>
        </authorList>
    </citation>
    <scope>NUCLEOTIDE SEQUENCE [LARGE SCALE GENOMIC DNA]</scope>
    <source>
        <strain evidence="4 5">So0157-2</strain>
    </source>
</reference>
<feature type="compositionally biased region" description="Pro residues" evidence="1">
    <location>
        <begin position="194"/>
        <end position="205"/>
    </location>
</feature>
<dbReference type="HOGENOM" id="CLU_052651_1_0_7"/>
<dbReference type="RefSeq" id="WP_020739479.1">
    <property type="nucleotide sequence ID" value="NC_021658.1"/>
</dbReference>
<evidence type="ECO:0008006" key="6">
    <source>
        <dbReference type="Google" id="ProtNLM"/>
    </source>
</evidence>
<accession>S4YAF5</accession>
<feature type="compositionally biased region" description="Basic and acidic residues" evidence="1">
    <location>
        <begin position="180"/>
        <end position="193"/>
    </location>
</feature>
<dbReference type="InterPro" id="IPR011990">
    <property type="entry name" value="TPR-like_helical_dom_sf"/>
</dbReference>
<dbReference type="Pfam" id="PF13432">
    <property type="entry name" value="TPR_16"/>
    <property type="match status" value="1"/>
</dbReference>
<dbReference type="PATRIC" id="fig|1254432.3.peg.8608"/>
<keyword evidence="3" id="KW-0732">Signal</keyword>
<feature type="compositionally biased region" description="Pro residues" evidence="1">
    <location>
        <begin position="214"/>
        <end position="225"/>
    </location>
</feature>
<name>S4YAF5_SORCE</name>
<dbReference type="eggNOG" id="COG4700">
    <property type="taxonomic scope" value="Bacteria"/>
</dbReference>
<feature type="signal peptide" evidence="3">
    <location>
        <begin position="1"/>
        <end position="31"/>
    </location>
</feature>
<sequence>MELTKHARARAAARGLLSFALVCAMSRAAAAQPTSSRAADAQALFEQGRAALEARDCVRAIPLFRKSQELYPARGTLFNLAQCEAELGRFASATQHYKELLTQLTPGDPRLPITQQRIADLEPRLPKLVVQVAGGAPAPSEVLLDQAAMPQASLGSELPVDPGDHVLVARWADGRQAEARVSVDEGARKDVRLEPPPVAAAPPPAVRVSDAPRAPSPPPDAPPPASSARRTLAFVVGGVGVAALGGSLITGGLAIGAKGDLEKECPDPSQCSDEGMSLSSRGQTLTTTSTVLGAIGLAGLGAGLVLFLTTPEQGTSVALTPAILPGGGGALLHSRF</sequence>
<keyword evidence="2" id="KW-0472">Membrane</keyword>